<dbReference type="PANTHER" id="PTHR14043">
    <property type="entry name" value="CCAAT DISPLACEMENT PROTEIN-RELATED"/>
    <property type="match status" value="1"/>
</dbReference>
<evidence type="ECO:0000256" key="2">
    <source>
        <dbReference type="SAM" id="Coils"/>
    </source>
</evidence>
<dbReference type="OrthoDB" id="10257567at2759"/>
<sequence>MLVVRAEAAEREAETLREQLTSANKSLQLATQIQKAPDMEQALEVLSRSSLEVELSAKEREIVQLVEDVQRLQASLSKLRENSASQITQLEQQLSSKNSTLKQLEEKLQEQADYEEVKKELNILKSMEYGPSDGSTAQDASKPLEVLLLEKSRALQSESTSLRIGNSELSGESLPGAGRGSGPIRHVGWNRFLLGMLLEK</sequence>
<feature type="coiled-coil region" evidence="2">
    <location>
        <begin position="6"/>
        <end position="127"/>
    </location>
</feature>
<dbReference type="GO" id="GO:0000981">
    <property type="term" value="F:DNA-binding transcription factor activity, RNA polymerase II-specific"/>
    <property type="evidence" value="ECO:0007669"/>
    <property type="project" value="TreeGrafter"/>
</dbReference>
<organism evidence="4 5">
    <name type="scientific">Megalops atlanticus</name>
    <name type="common">Tarpon</name>
    <name type="synonym">Clupea gigantea</name>
    <dbReference type="NCBI Taxonomy" id="7932"/>
    <lineage>
        <taxon>Eukaryota</taxon>
        <taxon>Metazoa</taxon>
        <taxon>Chordata</taxon>
        <taxon>Craniata</taxon>
        <taxon>Vertebrata</taxon>
        <taxon>Euteleostomi</taxon>
        <taxon>Actinopterygii</taxon>
        <taxon>Neopterygii</taxon>
        <taxon>Teleostei</taxon>
        <taxon>Elopiformes</taxon>
        <taxon>Megalopidae</taxon>
        <taxon>Megalops</taxon>
    </lineage>
</organism>
<evidence type="ECO:0000256" key="3">
    <source>
        <dbReference type="SAM" id="MobiDB-lite"/>
    </source>
</evidence>
<evidence type="ECO:0000256" key="1">
    <source>
        <dbReference type="ARBA" id="ARBA00023054"/>
    </source>
</evidence>
<gene>
    <name evidence="4" type="ORF">MATL_G00042280</name>
</gene>
<reference evidence="4" key="1">
    <citation type="submission" date="2021-01" db="EMBL/GenBank/DDBJ databases">
        <authorList>
            <person name="Zahm M."/>
            <person name="Roques C."/>
            <person name="Cabau C."/>
            <person name="Klopp C."/>
            <person name="Donnadieu C."/>
            <person name="Jouanno E."/>
            <person name="Lampietro C."/>
            <person name="Louis A."/>
            <person name="Herpin A."/>
            <person name="Echchiki A."/>
            <person name="Berthelot C."/>
            <person name="Parey E."/>
            <person name="Roest-Crollius H."/>
            <person name="Braasch I."/>
            <person name="Postlethwait J."/>
            <person name="Bobe J."/>
            <person name="Montfort J."/>
            <person name="Bouchez O."/>
            <person name="Begum T."/>
            <person name="Mejri S."/>
            <person name="Adams A."/>
            <person name="Chen W.-J."/>
            <person name="Guiguen Y."/>
        </authorList>
    </citation>
    <scope>NUCLEOTIDE SEQUENCE</scope>
    <source>
        <strain evidence="4">YG-15Mar2019-1</strain>
        <tissue evidence="4">Brain</tissue>
    </source>
</reference>
<keyword evidence="5" id="KW-1185">Reference proteome</keyword>
<proteinExistence type="predicted"/>
<evidence type="ECO:0000313" key="5">
    <source>
        <dbReference type="Proteomes" id="UP001046870"/>
    </source>
</evidence>
<protein>
    <submittedName>
        <fullName evidence="4">Uncharacterized protein</fullName>
    </submittedName>
</protein>
<comment type="caution">
    <text evidence="4">The sequence shown here is derived from an EMBL/GenBank/DDBJ whole genome shotgun (WGS) entry which is preliminary data.</text>
</comment>
<name>A0A9D3QEK5_MEGAT</name>
<dbReference type="Proteomes" id="UP001046870">
    <property type="component" value="Chromosome 3"/>
</dbReference>
<dbReference type="GO" id="GO:0005634">
    <property type="term" value="C:nucleus"/>
    <property type="evidence" value="ECO:0007669"/>
    <property type="project" value="TreeGrafter"/>
</dbReference>
<accession>A0A9D3QEK5</accession>
<feature type="region of interest" description="Disordered" evidence="3">
    <location>
        <begin position="159"/>
        <end position="179"/>
    </location>
</feature>
<keyword evidence="1 2" id="KW-0175">Coiled coil</keyword>
<dbReference type="GO" id="GO:0000977">
    <property type="term" value="F:RNA polymerase II transcription regulatory region sequence-specific DNA binding"/>
    <property type="evidence" value="ECO:0007669"/>
    <property type="project" value="TreeGrafter"/>
</dbReference>
<dbReference type="EMBL" id="JAFDVH010000003">
    <property type="protein sequence ID" value="KAG7483815.1"/>
    <property type="molecule type" value="Genomic_DNA"/>
</dbReference>
<feature type="compositionally biased region" description="Polar residues" evidence="3">
    <location>
        <begin position="159"/>
        <end position="170"/>
    </location>
</feature>
<dbReference type="PANTHER" id="PTHR14043:SF4">
    <property type="entry name" value="HOMEOBOX PROTEIN CUT-LIKE 1"/>
    <property type="match status" value="1"/>
</dbReference>
<evidence type="ECO:0000313" key="4">
    <source>
        <dbReference type="EMBL" id="KAG7483815.1"/>
    </source>
</evidence>
<dbReference type="AlphaFoldDB" id="A0A9D3QEK5"/>